<evidence type="ECO:0000313" key="2">
    <source>
        <dbReference type="Proteomes" id="UP000242814"/>
    </source>
</evidence>
<organism evidence="1 2">
    <name type="scientific">Paracoccidioides brasiliensis</name>
    <dbReference type="NCBI Taxonomy" id="121759"/>
    <lineage>
        <taxon>Eukaryota</taxon>
        <taxon>Fungi</taxon>
        <taxon>Dikarya</taxon>
        <taxon>Ascomycota</taxon>
        <taxon>Pezizomycotina</taxon>
        <taxon>Eurotiomycetes</taxon>
        <taxon>Eurotiomycetidae</taxon>
        <taxon>Onygenales</taxon>
        <taxon>Ajellomycetaceae</taxon>
        <taxon>Paracoccidioides</taxon>
    </lineage>
</organism>
<dbReference type="AlphaFoldDB" id="A0A1D2JPA6"/>
<comment type="caution">
    <text evidence="1">The sequence shown here is derived from an EMBL/GenBank/DDBJ whole genome shotgun (WGS) entry which is preliminary data.</text>
</comment>
<name>A0A1D2JPA6_PARBR</name>
<sequence length="163" mass="18862">MTSALFKKSTQTTAAEWQKELAPHHRKGCTSQVLRRERKIMIYHWRVGGRIRAGFREGVGNVEDMVKALGAVEMEVGRRSGGEWVERVTWVPMFICVTEMNSLLVVDTDWDYLWPVYLIHWEPRGMGVLTTWSYAFTRRNPQPLKQPGNDPPSHCISPGYDLW</sequence>
<dbReference type="VEuPathDB" id="FungiDB:PADG_05576"/>
<evidence type="ECO:0000313" key="1">
    <source>
        <dbReference type="EMBL" id="ODH45005.1"/>
    </source>
</evidence>
<gene>
    <name evidence="1" type="ORF">ACO22_00483</name>
</gene>
<dbReference type="Proteomes" id="UP000242814">
    <property type="component" value="Unassembled WGS sequence"/>
</dbReference>
<reference evidence="1 2" key="1">
    <citation type="submission" date="2016-06" db="EMBL/GenBank/DDBJ databases">
        <authorList>
            <person name="Kjaerup R.B."/>
            <person name="Dalgaard T.S."/>
            <person name="Juul-Madsen H.R."/>
        </authorList>
    </citation>
    <scope>NUCLEOTIDE SEQUENCE [LARGE SCALE GENOMIC DNA]</scope>
    <source>
        <strain evidence="1 2">Pb300</strain>
    </source>
</reference>
<protein>
    <submittedName>
        <fullName evidence="1">Uncharacterized protein</fullName>
    </submittedName>
</protein>
<proteinExistence type="predicted"/>
<accession>A0A1D2JPA6</accession>
<dbReference type="EMBL" id="LZYO01000009">
    <property type="protein sequence ID" value="ODH45005.1"/>
    <property type="molecule type" value="Genomic_DNA"/>
</dbReference>